<organism evidence="2 3">
    <name type="scientific">Vibrio cholerae</name>
    <dbReference type="NCBI Taxonomy" id="666"/>
    <lineage>
        <taxon>Bacteria</taxon>
        <taxon>Pseudomonadati</taxon>
        <taxon>Pseudomonadota</taxon>
        <taxon>Gammaproteobacteria</taxon>
        <taxon>Vibrionales</taxon>
        <taxon>Vibrionaceae</taxon>
        <taxon>Vibrio</taxon>
    </lineage>
</organism>
<evidence type="ECO:0000256" key="1">
    <source>
        <dbReference type="SAM" id="Phobius"/>
    </source>
</evidence>
<dbReference type="Gene3D" id="6.20.20.10">
    <property type="match status" value="1"/>
</dbReference>
<dbReference type="SUPFAM" id="SSF57938">
    <property type="entry name" value="DnaJ/Hsp40 cysteine-rich domain"/>
    <property type="match status" value="1"/>
</dbReference>
<comment type="caution">
    <text evidence="2">The sequence shown here is derived from an EMBL/GenBank/DDBJ whole genome shotgun (WGS) entry which is preliminary data.</text>
</comment>
<keyword evidence="1" id="KW-0812">Transmembrane</keyword>
<dbReference type="InterPro" id="IPR036410">
    <property type="entry name" value="HSP_DnaJ_Cys-rich_dom_sf"/>
</dbReference>
<evidence type="ECO:0000313" key="3">
    <source>
        <dbReference type="Proteomes" id="UP000294145"/>
    </source>
</evidence>
<keyword evidence="1" id="KW-1133">Transmembrane helix</keyword>
<reference evidence="2 3" key="1">
    <citation type="submission" date="2019-02" db="EMBL/GenBank/DDBJ databases">
        <title>Genomic plasticity associated with the antimicrobial resistance in Vibrio cholerae.</title>
        <authorList>
            <person name="Verma J."/>
            <person name="Bag S."/>
            <person name="Saha B."/>
            <person name="Kumar P."/>
            <person name="Ghosh T.S."/>
            <person name="Dayal M."/>
            <person name="Senapati T."/>
            <person name="Mehra S."/>
            <person name="Dey P."/>
            <person name="Desigamani A."/>
            <person name="Kumar D."/>
            <person name="Rana P."/>
            <person name="Kumar B."/>
            <person name="Maiti T.K."/>
            <person name="Sharma N.C."/>
            <person name="Bhadra R.K."/>
            <person name="Mutreja A."/>
            <person name="Nair G.B."/>
            <person name="Ramamurthy T."/>
            <person name="Das B."/>
        </authorList>
    </citation>
    <scope>NUCLEOTIDE SEQUENCE [LARGE SCALE GENOMIC DNA]</scope>
    <source>
        <strain evidence="2 3">IDH06781</strain>
    </source>
</reference>
<feature type="transmembrane region" description="Helical" evidence="1">
    <location>
        <begin position="14"/>
        <end position="36"/>
    </location>
</feature>
<accession>A0A7Z7VK80</accession>
<dbReference type="EMBL" id="SISP01000048">
    <property type="protein sequence ID" value="TBM37414.1"/>
    <property type="molecule type" value="Genomic_DNA"/>
</dbReference>
<evidence type="ECO:0000313" key="2">
    <source>
        <dbReference type="EMBL" id="TBM37414.1"/>
    </source>
</evidence>
<gene>
    <name evidence="2" type="ORF">EYB64_19045</name>
</gene>
<protein>
    <recommendedName>
        <fullName evidence="4">Molecular chaperone DnaJ</fullName>
    </recommendedName>
</protein>
<dbReference type="AlphaFoldDB" id="A0A7Z7VK80"/>
<dbReference type="Proteomes" id="UP000294145">
    <property type="component" value="Unassembled WGS sequence"/>
</dbReference>
<sequence>MSTFNERKASRKEYYFRFIYGWILVPCAACNGSGYYDSNGSPPCGSCDGSGKERIRGTKAISSDRISIDNIFK</sequence>
<name>A0A7Z7VK80_VIBCL</name>
<keyword evidence="1" id="KW-0472">Membrane</keyword>
<proteinExistence type="predicted"/>
<evidence type="ECO:0008006" key="4">
    <source>
        <dbReference type="Google" id="ProtNLM"/>
    </source>
</evidence>